<proteinExistence type="predicted"/>
<dbReference type="NCBIfam" id="TIGR01560">
    <property type="entry name" value="put_DNA_pack"/>
    <property type="match status" value="1"/>
</dbReference>
<comment type="caution">
    <text evidence="1">The sequence shown here is derived from an EMBL/GenBank/DDBJ whole genome shotgun (WGS) entry which is preliminary data.</text>
</comment>
<gene>
    <name evidence="1" type="ORF">ACFQ5P_09075</name>
</gene>
<dbReference type="RefSeq" id="WP_131577408.1">
    <property type="nucleotide sequence ID" value="NZ_CBCSAJ010000068.1"/>
</dbReference>
<name>A0ABW4DXM5_9RHOB</name>
<dbReference type="Gene3D" id="1.10.3230.30">
    <property type="entry name" value="Phage gp6-like head-tail connector protein"/>
    <property type="match status" value="1"/>
</dbReference>
<accession>A0ABW4DXM5</accession>
<evidence type="ECO:0000313" key="1">
    <source>
        <dbReference type="EMBL" id="MFD1481448.1"/>
    </source>
</evidence>
<sequence length="103" mass="11762">MPVEPIVTLDEMKEHLALTGDQQDDDMLIQLKIDAAQSLIERMLGFGLIERFVLSHDVPPDLREAVMQLAAWWYENREAVIERGAPLPFGVAEIVEANRDWSF</sequence>
<dbReference type="InterPro" id="IPR021146">
    <property type="entry name" value="Phage_gp6-like_head-tail"/>
</dbReference>
<dbReference type="InterPro" id="IPR006450">
    <property type="entry name" value="Phage_HK97_gp6-like"/>
</dbReference>
<evidence type="ECO:0000313" key="2">
    <source>
        <dbReference type="Proteomes" id="UP001597302"/>
    </source>
</evidence>
<organism evidence="1 2">
    <name type="scientific">Paracoccus nototheniae</name>
    <dbReference type="NCBI Taxonomy" id="2489002"/>
    <lineage>
        <taxon>Bacteria</taxon>
        <taxon>Pseudomonadati</taxon>
        <taxon>Pseudomonadota</taxon>
        <taxon>Alphaproteobacteria</taxon>
        <taxon>Rhodobacterales</taxon>
        <taxon>Paracoccaceae</taxon>
        <taxon>Paracoccus</taxon>
    </lineage>
</organism>
<dbReference type="Pfam" id="PF05135">
    <property type="entry name" value="Phage_connect_1"/>
    <property type="match status" value="1"/>
</dbReference>
<reference evidence="2" key="1">
    <citation type="journal article" date="2019" name="Int. J. Syst. Evol. Microbiol.">
        <title>The Global Catalogue of Microorganisms (GCM) 10K type strain sequencing project: providing services to taxonomists for standard genome sequencing and annotation.</title>
        <authorList>
            <consortium name="The Broad Institute Genomics Platform"/>
            <consortium name="The Broad Institute Genome Sequencing Center for Infectious Disease"/>
            <person name="Wu L."/>
            <person name="Ma J."/>
        </authorList>
    </citation>
    <scope>NUCLEOTIDE SEQUENCE [LARGE SCALE GENOMIC DNA]</scope>
    <source>
        <strain evidence="2">CCM 8875</strain>
    </source>
</reference>
<dbReference type="Proteomes" id="UP001597302">
    <property type="component" value="Unassembled WGS sequence"/>
</dbReference>
<dbReference type="EMBL" id="JBHTOQ010000020">
    <property type="protein sequence ID" value="MFD1481448.1"/>
    <property type="molecule type" value="Genomic_DNA"/>
</dbReference>
<protein>
    <submittedName>
        <fullName evidence="1">Head-tail connector protein</fullName>
    </submittedName>
</protein>
<dbReference type="CDD" id="cd08054">
    <property type="entry name" value="gp6"/>
    <property type="match status" value="1"/>
</dbReference>
<keyword evidence="2" id="KW-1185">Reference proteome</keyword>